<gene>
    <name evidence="2" type="ORF">MGSAQ_003080</name>
</gene>
<organism evidence="2">
    <name type="scientific">marine sediment metagenome</name>
    <dbReference type="NCBI Taxonomy" id="412755"/>
    <lineage>
        <taxon>unclassified sequences</taxon>
        <taxon>metagenomes</taxon>
        <taxon>ecological metagenomes</taxon>
    </lineage>
</organism>
<evidence type="ECO:0000313" key="2">
    <source>
        <dbReference type="EMBL" id="KTF05426.1"/>
    </source>
</evidence>
<protein>
    <submittedName>
        <fullName evidence="2">Uncharacterized protein</fullName>
    </submittedName>
</protein>
<comment type="caution">
    <text evidence="2">The sequence shown here is derived from an EMBL/GenBank/DDBJ whole genome shotgun (WGS) entry which is preliminary data.</text>
</comment>
<feature type="region of interest" description="Disordered" evidence="1">
    <location>
        <begin position="70"/>
        <end position="101"/>
    </location>
</feature>
<accession>A0A1B6NPS3</accession>
<dbReference type="EMBL" id="AYSL01001795">
    <property type="protein sequence ID" value="KTF05426.1"/>
    <property type="molecule type" value="Genomic_DNA"/>
</dbReference>
<reference evidence="2" key="1">
    <citation type="submission" date="2013-11" db="EMBL/GenBank/DDBJ databases">
        <title>Microbial diversity, functional groups and degradation webs in Northern and Southern Mediterranean and Red Sea marine crude oil polluted sites.</title>
        <authorList>
            <person name="Daffonchio D."/>
            <person name="Mapelli F."/>
            <person name="Ferrer M."/>
            <person name="Richter M."/>
            <person name="Cherif A."/>
            <person name="Malkawi H.I."/>
            <person name="Yakimov M.M."/>
            <person name="Abdel-Fattah Y.R."/>
            <person name="Blaghen M."/>
            <person name="Golyshin P.N."/>
            <person name="Kalogerakis N."/>
            <person name="Boon N."/>
            <person name="Magagnini M."/>
            <person name="Fava F."/>
        </authorList>
    </citation>
    <scope>NUCLEOTIDE SEQUENCE</scope>
</reference>
<evidence type="ECO:0000256" key="1">
    <source>
        <dbReference type="SAM" id="MobiDB-lite"/>
    </source>
</evidence>
<dbReference type="AlphaFoldDB" id="A0A1B6NPS3"/>
<name>A0A1B6NPS3_9ZZZZ</name>
<proteinExistence type="predicted"/>
<sequence length="130" mass="14717">MRDGVDRHADHCQRQNRRRAHRIDVADGVRRGDLAEMEGIIHHRHEKIGRGDQRLVVVQPIDRRIVRGFDPDQQFGRTGRAALPRNKPDRMPGAILQPQPPPWARDVRRGSGMSVWVMCIVPVAVVSGAT</sequence>